<evidence type="ECO:0000313" key="2">
    <source>
        <dbReference type="Proteomes" id="UP000234498"/>
    </source>
</evidence>
<proteinExistence type="predicted"/>
<dbReference type="EMBL" id="FXZA01000004">
    <property type="protein sequence ID" value="SMX75826.1"/>
    <property type="molecule type" value="Genomic_DNA"/>
</dbReference>
<dbReference type="Gene3D" id="1.10.10.60">
    <property type="entry name" value="Homeodomain-like"/>
    <property type="match status" value="1"/>
</dbReference>
<dbReference type="Proteomes" id="UP000234498">
    <property type="component" value="Unassembled WGS sequence"/>
</dbReference>
<accession>A0A2H1IKZ8</accession>
<evidence type="ECO:0008006" key="3">
    <source>
        <dbReference type="Google" id="ProtNLM"/>
    </source>
</evidence>
<dbReference type="RefSeq" id="WP_101594425.1">
    <property type="nucleotide sequence ID" value="NZ_FXZA01000004.1"/>
</dbReference>
<protein>
    <recommendedName>
        <fullName evidence="3">Homeodomain-like domain-containing protein</fullName>
    </recommendedName>
</protein>
<reference evidence="1 2" key="1">
    <citation type="submission" date="2017-03" db="EMBL/GenBank/DDBJ databases">
        <authorList>
            <person name="Afonso C.L."/>
            <person name="Miller P.J."/>
            <person name="Scott M.A."/>
            <person name="Spackman E."/>
            <person name="Goraichik I."/>
            <person name="Dimitrov K.M."/>
            <person name="Suarez D.L."/>
            <person name="Swayne D.E."/>
        </authorList>
    </citation>
    <scope>NUCLEOTIDE SEQUENCE [LARGE SCALE GENOMIC DNA]</scope>
    <source>
        <strain evidence="1 2">Mu101</strain>
    </source>
</reference>
<sequence length="61" mass="6541">MTSEIGRLRAAARAQARSRTKLIAAVREARAAGLTVRTIAAAASISTQTVQRWTKGEDDDD</sequence>
<evidence type="ECO:0000313" key="1">
    <source>
        <dbReference type="EMBL" id="SMX75826.1"/>
    </source>
</evidence>
<dbReference type="AlphaFoldDB" id="A0A2H1IKZ8"/>
<name>A0A2H1IKZ8_BRELN</name>
<gene>
    <name evidence="1" type="ORF">BLIN101_01309</name>
</gene>
<organism evidence="1 2">
    <name type="scientific">Brevibacterium linens</name>
    <dbReference type="NCBI Taxonomy" id="1703"/>
    <lineage>
        <taxon>Bacteria</taxon>
        <taxon>Bacillati</taxon>
        <taxon>Actinomycetota</taxon>
        <taxon>Actinomycetes</taxon>
        <taxon>Micrococcales</taxon>
        <taxon>Brevibacteriaceae</taxon>
        <taxon>Brevibacterium</taxon>
    </lineage>
</organism>